<dbReference type="AlphaFoldDB" id="A0A0H1BLE6"/>
<protein>
    <recommendedName>
        <fullName evidence="1">F-box domain-containing protein</fullName>
    </recommendedName>
</protein>
<sequence>MSQSINIRDLPAEILHIIAQDLDVSSLIRLRSSCRDLRESIPSPTHRELLKVERTKFGTQNDLYACRDCLRLRPRAKFADKMVEKRKGKGGSYRGNRWCLDCGINPRPGTNRYNPGNLIMIQGEPYAICLKCRTFRHGALIDGRCNVCQPFTTVGLPDLFDKTKRRRDRLRVEQAELRAERPEPWGFEYYDSGEKTASITLSEHNLAWSRTMDLESWIEITPLDQSHGTMLNGGRD</sequence>
<dbReference type="EMBL" id="LDEV01001323">
    <property type="protein sequence ID" value="KLJ11827.1"/>
    <property type="molecule type" value="Genomic_DNA"/>
</dbReference>
<reference evidence="3" key="1">
    <citation type="journal article" date="2015" name="PLoS Genet.">
        <title>The dynamic genome and transcriptome of the human fungal pathogen Blastomyces and close relative Emmonsia.</title>
        <authorList>
            <person name="Munoz J.F."/>
            <person name="Gauthier G.M."/>
            <person name="Desjardins C.A."/>
            <person name="Gallo J.E."/>
            <person name="Holder J."/>
            <person name="Sullivan T.D."/>
            <person name="Marty A.J."/>
            <person name="Carmen J.C."/>
            <person name="Chen Z."/>
            <person name="Ding L."/>
            <person name="Gujja S."/>
            <person name="Magrini V."/>
            <person name="Misas E."/>
            <person name="Mitreva M."/>
            <person name="Priest M."/>
            <person name="Saif S."/>
            <person name="Whiston E.A."/>
            <person name="Young S."/>
            <person name="Zeng Q."/>
            <person name="Goldman W.E."/>
            <person name="Mardis E.R."/>
            <person name="Taylor J.W."/>
            <person name="McEwen J.G."/>
            <person name="Clay O.K."/>
            <person name="Klein B.S."/>
            <person name="Cuomo C.A."/>
        </authorList>
    </citation>
    <scope>NUCLEOTIDE SEQUENCE [LARGE SCALE GENOMIC DNA]</scope>
    <source>
        <strain evidence="3">UAMH 139</strain>
    </source>
</reference>
<dbReference type="SUPFAM" id="SSF81383">
    <property type="entry name" value="F-box domain"/>
    <property type="match status" value="1"/>
</dbReference>
<name>A0A0H1BLE6_9EURO</name>
<proteinExistence type="predicted"/>
<feature type="domain" description="F-box" evidence="1">
    <location>
        <begin position="4"/>
        <end position="52"/>
    </location>
</feature>
<dbReference type="InterPro" id="IPR036047">
    <property type="entry name" value="F-box-like_dom_sf"/>
</dbReference>
<evidence type="ECO:0000313" key="3">
    <source>
        <dbReference type="Proteomes" id="UP000053573"/>
    </source>
</evidence>
<dbReference type="OrthoDB" id="5281164at2759"/>
<dbReference type="PROSITE" id="PS50181">
    <property type="entry name" value="FBOX"/>
    <property type="match status" value="1"/>
</dbReference>
<gene>
    <name evidence="2" type="ORF">EMPG_13029</name>
</gene>
<keyword evidence="3" id="KW-1185">Reference proteome</keyword>
<dbReference type="Pfam" id="PF00646">
    <property type="entry name" value="F-box"/>
    <property type="match status" value="1"/>
</dbReference>
<dbReference type="Proteomes" id="UP000053573">
    <property type="component" value="Unassembled WGS sequence"/>
</dbReference>
<accession>A0A0H1BLE6</accession>
<dbReference type="InterPro" id="IPR001810">
    <property type="entry name" value="F-box_dom"/>
</dbReference>
<evidence type="ECO:0000313" key="2">
    <source>
        <dbReference type="EMBL" id="KLJ11827.1"/>
    </source>
</evidence>
<organism evidence="2 3">
    <name type="scientific">Blastomyces silverae</name>
    <dbReference type="NCBI Taxonomy" id="2060906"/>
    <lineage>
        <taxon>Eukaryota</taxon>
        <taxon>Fungi</taxon>
        <taxon>Dikarya</taxon>
        <taxon>Ascomycota</taxon>
        <taxon>Pezizomycotina</taxon>
        <taxon>Eurotiomycetes</taxon>
        <taxon>Eurotiomycetidae</taxon>
        <taxon>Onygenales</taxon>
        <taxon>Ajellomycetaceae</taxon>
        <taxon>Blastomyces</taxon>
    </lineage>
</organism>
<evidence type="ECO:0000259" key="1">
    <source>
        <dbReference type="PROSITE" id="PS50181"/>
    </source>
</evidence>
<comment type="caution">
    <text evidence="2">The sequence shown here is derived from an EMBL/GenBank/DDBJ whole genome shotgun (WGS) entry which is preliminary data.</text>
</comment>